<dbReference type="Gene3D" id="2.60.40.10">
    <property type="entry name" value="Immunoglobulins"/>
    <property type="match status" value="1"/>
</dbReference>
<dbReference type="AlphaFoldDB" id="A0A7L3UVA5"/>
<evidence type="ECO:0000259" key="3">
    <source>
        <dbReference type="PROSITE" id="PS50835"/>
    </source>
</evidence>
<dbReference type="EMBL" id="VZUF01130716">
    <property type="protein sequence ID" value="NXV55883.1"/>
    <property type="molecule type" value="Genomic_DNA"/>
</dbReference>
<feature type="domain" description="Ig-like" evidence="3">
    <location>
        <begin position="49"/>
        <end position="143"/>
    </location>
</feature>
<organism evidence="4 5">
    <name type="scientific">Molothrus ater</name>
    <name type="common">Brown-headed cowbird</name>
    <dbReference type="NCBI Taxonomy" id="84834"/>
    <lineage>
        <taxon>Eukaryota</taxon>
        <taxon>Metazoa</taxon>
        <taxon>Chordata</taxon>
        <taxon>Craniata</taxon>
        <taxon>Vertebrata</taxon>
        <taxon>Euteleostomi</taxon>
        <taxon>Archelosauria</taxon>
        <taxon>Archosauria</taxon>
        <taxon>Dinosauria</taxon>
        <taxon>Saurischia</taxon>
        <taxon>Theropoda</taxon>
        <taxon>Coelurosauria</taxon>
        <taxon>Aves</taxon>
        <taxon>Neognathae</taxon>
        <taxon>Neoaves</taxon>
        <taxon>Telluraves</taxon>
        <taxon>Australaves</taxon>
        <taxon>Passeriformes</taxon>
        <taxon>Passeroidea</taxon>
        <taxon>Icteridae</taxon>
        <taxon>Molothrus</taxon>
    </lineage>
</organism>
<feature type="region of interest" description="Disordered" evidence="2">
    <location>
        <begin position="1"/>
        <end position="68"/>
    </location>
</feature>
<dbReference type="InterPro" id="IPR036179">
    <property type="entry name" value="Ig-like_dom_sf"/>
</dbReference>
<proteinExistence type="predicted"/>
<dbReference type="PANTHER" id="PTHR23411">
    <property type="entry name" value="TAPASIN"/>
    <property type="match status" value="1"/>
</dbReference>
<dbReference type="Pfam" id="PF07654">
    <property type="entry name" value="C1-set"/>
    <property type="match status" value="1"/>
</dbReference>
<dbReference type="InterPro" id="IPR050380">
    <property type="entry name" value="Immune_Resp_Modulators"/>
</dbReference>
<sequence length="149" mass="16108">TFRAASRLGMELEEGKGRQPFRCRARHAGGERSVEVYNPGPGAPPPSPPSLTLRPPSREDFQGPSRNSTLLCQIRGSRRDLGSAPIQWLRNGAPVRDGVAALEPVPEPSGLLVAGSRLVVTEADWESGVVFTCRAREEMRNTSKGMECG</sequence>
<accession>A0A7L3UVA5</accession>
<dbReference type="InterPro" id="IPR013783">
    <property type="entry name" value="Ig-like_fold"/>
</dbReference>
<dbReference type="CDD" id="cd00098">
    <property type="entry name" value="IgC1"/>
    <property type="match status" value="1"/>
</dbReference>
<evidence type="ECO:0000313" key="5">
    <source>
        <dbReference type="Proteomes" id="UP000553862"/>
    </source>
</evidence>
<dbReference type="InterPro" id="IPR003597">
    <property type="entry name" value="Ig_C1-set"/>
</dbReference>
<evidence type="ECO:0000256" key="1">
    <source>
        <dbReference type="ARBA" id="ARBA00023319"/>
    </source>
</evidence>
<keyword evidence="1" id="KW-0393">Immunoglobulin domain</keyword>
<dbReference type="InterPro" id="IPR007110">
    <property type="entry name" value="Ig-like_dom"/>
</dbReference>
<protein>
    <submittedName>
        <fullName evidence="4">IGHM protein</fullName>
    </submittedName>
</protein>
<feature type="non-terminal residue" evidence="4">
    <location>
        <position position="149"/>
    </location>
</feature>
<keyword evidence="5" id="KW-1185">Reference proteome</keyword>
<comment type="caution">
    <text evidence="4">The sequence shown here is derived from an EMBL/GenBank/DDBJ whole genome shotgun (WGS) entry which is preliminary data.</text>
</comment>
<gene>
    <name evidence="4" type="primary">Ighm</name>
    <name evidence="4" type="ORF">MOLATE_R18450</name>
</gene>
<evidence type="ECO:0000313" key="4">
    <source>
        <dbReference type="EMBL" id="NXV55883.1"/>
    </source>
</evidence>
<dbReference type="PROSITE" id="PS50835">
    <property type="entry name" value="IG_LIKE"/>
    <property type="match status" value="1"/>
</dbReference>
<name>A0A7L3UVA5_MOLAT</name>
<feature type="non-terminal residue" evidence="4">
    <location>
        <position position="1"/>
    </location>
</feature>
<dbReference type="Proteomes" id="UP000553862">
    <property type="component" value="Unassembled WGS sequence"/>
</dbReference>
<evidence type="ECO:0000256" key="2">
    <source>
        <dbReference type="SAM" id="MobiDB-lite"/>
    </source>
</evidence>
<reference evidence="4 5" key="1">
    <citation type="submission" date="2019-09" db="EMBL/GenBank/DDBJ databases">
        <title>Bird 10,000 Genomes (B10K) Project - Family phase.</title>
        <authorList>
            <person name="Zhang G."/>
        </authorList>
    </citation>
    <scope>NUCLEOTIDE SEQUENCE [LARGE SCALE GENOMIC DNA]</scope>
    <source>
        <strain evidence="4">OUT-0049</strain>
        <tissue evidence="4">Muscle</tissue>
    </source>
</reference>
<dbReference type="SUPFAM" id="SSF48726">
    <property type="entry name" value="Immunoglobulin"/>
    <property type="match status" value="1"/>
</dbReference>